<name>A0A0F9S9B3_9ZZZZ</name>
<organism evidence="1">
    <name type="scientific">marine sediment metagenome</name>
    <dbReference type="NCBI Taxonomy" id="412755"/>
    <lineage>
        <taxon>unclassified sequences</taxon>
        <taxon>metagenomes</taxon>
        <taxon>ecological metagenomes</taxon>
    </lineage>
</organism>
<comment type="caution">
    <text evidence="1">The sequence shown here is derived from an EMBL/GenBank/DDBJ whole genome shotgun (WGS) entry which is preliminary data.</text>
</comment>
<accession>A0A0F9S9B3</accession>
<reference evidence="1" key="1">
    <citation type="journal article" date="2015" name="Nature">
        <title>Complex archaea that bridge the gap between prokaryotes and eukaryotes.</title>
        <authorList>
            <person name="Spang A."/>
            <person name="Saw J.H."/>
            <person name="Jorgensen S.L."/>
            <person name="Zaremba-Niedzwiedzka K."/>
            <person name="Martijn J."/>
            <person name="Lind A.E."/>
            <person name="van Eijk R."/>
            <person name="Schleper C."/>
            <person name="Guy L."/>
            <person name="Ettema T.J."/>
        </authorList>
    </citation>
    <scope>NUCLEOTIDE SEQUENCE</scope>
</reference>
<gene>
    <name evidence="1" type="ORF">LCGC14_0548380</name>
</gene>
<sequence>MSLDQEFMTLKEAEKIAKKLTIEEIFIQDEEE</sequence>
<dbReference type="AlphaFoldDB" id="A0A0F9S9B3"/>
<proteinExistence type="predicted"/>
<protein>
    <submittedName>
        <fullName evidence="1">Uncharacterized protein</fullName>
    </submittedName>
</protein>
<dbReference type="EMBL" id="LAZR01000747">
    <property type="protein sequence ID" value="KKN58832.1"/>
    <property type="molecule type" value="Genomic_DNA"/>
</dbReference>
<evidence type="ECO:0000313" key="1">
    <source>
        <dbReference type="EMBL" id="KKN58832.1"/>
    </source>
</evidence>